<dbReference type="Proteomes" id="UP000267096">
    <property type="component" value="Unassembled WGS sequence"/>
</dbReference>
<dbReference type="SUPFAM" id="SSF46689">
    <property type="entry name" value="Homeodomain-like"/>
    <property type="match status" value="1"/>
</dbReference>
<evidence type="ECO:0000256" key="4">
    <source>
        <dbReference type="ARBA" id="ARBA00023155"/>
    </source>
</evidence>
<dbReference type="OrthoDB" id="10056939at2759"/>
<dbReference type="SMART" id="SM00389">
    <property type="entry name" value="HOX"/>
    <property type="match status" value="1"/>
</dbReference>
<reference evidence="11" key="1">
    <citation type="submission" date="2017-02" db="UniProtKB">
        <authorList>
            <consortium name="WormBaseParasite"/>
        </authorList>
    </citation>
    <scope>IDENTIFICATION</scope>
</reference>
<dbReference type="InterPro" id="IPR032453">
    <property type="entry name" value="PKNOX/Meis_N"/>
</dbReference>
<evidence type="ECO:0000256" key="5">
    <source>
        <dbReference type="ARBA" id="ARBA00023242"/>
    </source>
</evidence>
<organism evidence="11">
    <name type="scientific">Anisakis simplex</name>
    <name type="common">Herring worm</name>
    <dbReference type="NCBI Taxonomy" id="6269"/>
    <lineage>
        <taxon>Eukaryota</taxon>
        <taxon>Metazoa</taxon>
        <taxon>Ecdysozoa</taxon>
        <taxon>Nematoda</taxon>
        <taxon>Chromadorea</taxon>
        <taxon>Rhabditida</taxon>
        <taxon>Spirurina</taxon>
        <taxon>Ascaridomorpha</taxon>
        <taxon>Ascaridoidea</taxon>
        <taxon>Anisakidae</taxon>
        <taxon>Anisakis</taxon>
        <taxon>Anisakis simplex complex</taxon>
    </lineage>
</organism>
<evidence type="ECO:0000256" key="6">
    <source>
        <dbReference type="PROSITE-ProRule" id="PRU00108"/>
    </source>
</evidence>
<feature type="region of interest" description="Disordered" evidence="7">
    <location>
        <begin position="1"/>
        <end position="29"/>
    </location>
</feature>
<dbReference type="InterPro" id="IPR009057">
    <property type="entry name" value="Homeodomain-like_sf"/>
</dbReference>
<evidence type="ECO:0000313" key="10">
    <source>
        <dbReference type="Proteomes" id="UP000267096"/>
    </source>
</evidence>
<dbReference type="Gene3D" id="1.10.10.60">
    <property type="entry name" value="Homeodomain-like"/>
    <property type="match status" value="1"/>
</dbReference>
<dbReference type="InterPro" id="IPR050224">
    <property type="entry name" value="TALE_homeobox"/>
</dbReference>
<dbReference type="EMBL" id="UYRR01031031">
    <property type="protein sequence ID" value="VDK44077.1"/>
    <property type="molecule type" value="Genomic_DNA"/>
</dbReference>
<reference evidence="9 10" key="2">
    <citation type="submission" date="2018-11" db="EMBL/GenBank/DDBJ databases">
        <authorList>
            <consortium name="Pathogen Informatics"/>
        </authorList>
    </citation>
    <scope>NUCLEOTIDE SEQUENCE [LARGE SCALE GENOMIC DNA]</scope>
</reference>
<evidence type="ECO:0000256" key="7">
    <source>
        <dbReference type="SAM" id="MobiDB-lite"/>
    </source>
</evidence>
<dbReference type="InterPro" id="IPR001356">
    <property type="entry name" value="HD"/>
</dbReference>
<keyword evidence="5 6" id="KW-0539">Nucleus</keyword>
<dbReference type="WBParaSite" id="ASIM_0001141701-mRNA-1">
    <property type="protein sequence ID" value="ASIM_0001141701-mRNA-1"/>
    <property type="gene ID" value="ASIM_0001141701"/>
</dbReference>
<evidence type="ECO:0000256" key="3">
    <source>
        <dbReference type="ARBA" id="ARBA00023125"/>
    </source>
</evidence>
<feature type="compositionally biased region" description="Basic and acidic residues" evidence="7">
    <location>
        <begin position="59"/>
        <end position="80"/>
    </location>
</feature>
<accession>A0A0M3JTP0</accession>
<feature type="domain" description="Homeobox" evidence="8">
    <location>
        <begin position="329"/>
        <end position="388"/>
    </location>
</feature>
<sequence>MSASPSMVSSGDENRTTVIERNGKEQTEKATLLHEALSQASAVRAQKRKQKAMFSNESIECHRDEHSQNECSSSKEHDQSDAENAVSSKNLDVKNAKREDDVSTIKQHFLFPLLELMLKKCEAATWSMSADAFAMHDVIQMINEISASRECALFENSEIDSLLINTILMLRIHLIELLKVADLCNDFKSKYSQSLKKKMSQESMIGPGDDSDDEVSSTSTNPDLPLELTSKIPALPQRSSRTIAMLTTVNGMVSIPLNLWDASSVRTSISDASKREEGNKSNCESEANTSQVSFLNCSCRKKDDEVMRRISENNTSKFHSTTTLFEEDVIDAKRKCLLPSKAVDKLKSWLFLNASHPYPSEHQKAMLSKETGLQVVQINNWFINARRRILPLKLESTPIDNSDTTGIIMRSVNDYNKTLKRLRKEPKRCV</sequence>
<evidence type="ECO:0000256" key="1">
    <source>
        <dbReference type="ARBA" id="ARBA00004123"/>
    </source>
</evidence>
<name>A0A0M3JTP0_ANISI</name>
<dbReference type="CDD" id="cd00086">
    <property type="entry name" value="homeodomain"/>
    <property type="match status" value="1"/>
</dbReference>
<gene>
    <name evidence="9" type="ORF">ASIM_LOCUS10975</name>
</gene>
<keyword evidence="3 6" id="KW-0238">DNA-binding</keyword>
<keyword evidence="4 6" id="KW-0371">Homeobox</keyword>
<comment type="subcellular location">
    <subcellularLocation>
        <location evidence="1 6">Nucleus</location>
    </subcellularLocation>
</comment>
<evidence type="ECO:0000256" key="2">
    <source>
        <dbReference type="ARBA" id="ARBA00009661"/>
    </source>
</evidence>
<dbReference type="GO" id="GO:0000987">
    <property type="term" value="F:cis-regulatory region sequence-specific DNA binding"/>
    <property type="evidence" value="ECO:0007669"/>
    <property type="project" value="UniProtKB-ARBA"/>
</dbReference>
<evidence type="ECO:0000259" key="8">
    <source>
        <dbReference type="PROSITE" id="PS50071"/>
    </source>
</evidence>
<dbReference type="GO" id="GO:0006355">
    <property type="term" value="P:regulation of DNA-templated transcription"/>
    <property type="evidence" value="ECO:0007669"/>
    <property type="project" value="InterPro"/>
</dbReference>
<feature type="compositionally biased region" description="Polar residues" evidence="7">
    <location>
        <begin position="1"/>
        <end position="19"/>
    </location>
</feature>
<keyword evidence="10" id="KW-1185">Reference proteome</keyword>
<dbReference type="Pfam" id="PF16493">
    <property type="entry name" value="Meis_PKNOX_N"/>
    <property type="match status" value="1"/>
</dbReference>
<evidence type="ECO:0000313" key="9">
    <source>
        <dbReference type="EMBL" id="VDK44077.1"/>
    </source>
</evidence>
<proteinExistence type="inferred from homology"/>
<dbReference type="Pfam" id="PF05920">
    <property type="entry name" value="Homeobox_KN"/>
    <property type="match status" value="1"/>
</dbReference>
<comment type="similarity">
    <text evidence="2">Belongs to the TALE/MEIS homeobox family.</text>
</comment>
<feature type="DNA-binding region" description="Homeobox" evidence="6">
    <location>
        <begin position="331"/>
        <end position="389"/>
    </location>
</feature>
<feature type="region of interest" description="Disordered" evidence="7">
    <location>
        <begin position="198"/>
        <end position="227"/>
    </location>
</feature>
<dbReference type="GO" id="GO:0005634">
    <property type="term" value="C:nucleus"/>
    <property type="evidence" value="ECO:0007669"/>
    <property type="project" value="UniProtKB-SubCell"/>
</dbReference>
<feature type="region of interest" description="Disordered" evidence="7">
    <location>
        <begin position="43"/>
        <end position="92"/>
    </location>
</feature>
<dbReference type="PANTHER" id="PTHR11850">
    <property type="entry name" value="HOMEOBOX PROTEIN TRANSCRIPTION FACTORS"/>
    <property type="match status" value="1"/>
</dbReference>
<dbReference type="AlphaFoldDB" id="A0A0M3JTP0"/>
<dbReference type="InterPro" id="IPR008422">
    <property type="entry name" value="KN_HD"/>
</dbReference>
<protein>
    <submittedName>
        <fullName evidence="11">Homeobox domain-containing protein</fullName>
    </submittedName>
</protein>
<evidence type="ECO:0000313" key="11">
    <source>
        <dbReference type="WBParaSite" id="ASIM_0001141701-mRNA-1"/>
    </source>
</evidence>
<dbReference type="PROSITE" id="PS50071">
    <property type="entry name" value="HOMEOBOX_2"/>
    <property type="match status" value="1"/>
</dbReference>